<name>A0ABU7X1U1_9ACTN</name>
<feature type="region of interest" description="Disordered" evidence="13">
    <location>
        <begin position="523"/>
        <end position="584"/>
    </location>
</feature>
<evidence type="ECO:0000256" key="8">
    <source>
        <dbReference type="ARBA" id="ARBA00022801"/>
    </source>
</evidence>
<evidence type="ECO:0000256" key="1">
    <source>
        <dbReference type="ARBA" id="ARBA00000098"/>
    </source>
</evidence>
<evidence type="ECO:0000256" key="13">
    <source>
        <dbReference type="SAM" id="MobiDB-lite"/>
    </source>
</evidence>
<sequence>MPLSSSHPATGPGSAPGRDPEGATPGPRRRSGAAARRRSALGLLAAAALVAAGLPDATPLGVGDRLYPHLGNPGYDVRAYDIALTYSGRNDRPLDAVTKITARATARLKRINLDFAHGTVRSVEVDGRPAAHVSRGEDLIVTPHRTVRAGTPVRIVVRHTSDPRPPKGGKDKEAGWLRTKDGLVMANQVDAAHRVFPGNDHPSDKALYTFRVTAPQGLTVVANGTRVARHPGAPPKPGKSADRTGPDVRQERAAPAMTTWVYRTAHPMATEVAQVSIGRSAVVRRTGPRGLPLRDVVPAADRKRLEPWLAKTPGQLTWMESKVGQYPFETYGMLLAQAETGFELETQTLSLFEERLFTGRQYPRWYIEAIMIHELAHQWFGDSVTPRTWSDAWLNESHATWYEELYAHEHSKMSMDERTRRAYSVSDRMRAEGGPPGAPKAPTPGNKTGIFRPVMYDGSALVLYALRAKIGHAAFDRLERTWVTRHRDGVAGTADFVALASRISGQDLGGFFRSWLYDTKTPPMPGHPDWKSHHRTPQPPARKPGAKPAGKPVDGQGAKQAAEKPAGKPVGKPAGGPGSTKPRG</sequence>
<evidence type="ECO:0000313" key="16">
    <source>
        <dbReference type="Proteomes" id="UP001348265"/>
    </source>
</evidence>
<keyword evidence="7" id="KW-0479">Metal-binding</keyword>
<feature type="compositionally biased region" description="Basic residues" evidence="13">
    <location>
        <begin position="27"/>
        <end position="36"/>
    </location>
</feature>
<dbReference type="Proteomes" id="UP001348265">
    <property type="component" value="Unassembled WGS sequence"/>
</dbReference>
<dbReference type="InterPro" id="IPR027268">
    <property type="entry name" value="Peptidase_M4/M1_CTD_sf"/>
</dbReference>
<evidence type="ECO:0000256" key="2">
    <source>
        <dbReference type="ARBA" id="ARBA00001947"/>
    </source>
</evidence>
<dbReference type="RefSeq" id="WP_331789060.1">
    <property type="nucleotide sequence ID" value="NZ_JAVFKM010000021.1"/>
</dbReference>
<keyword evidence="16" id="KW-1185">Reference proteome</keyword>
<comment type="cofactor">
    <cofactor evidence="2">
        <name>Zn(2+)</name>
        <dbReference type="ChEBI" id="CHEBI:29105"/>
    </cofactor>
</comment>
<gene>
    <name evidence="15" type="ORF">RB636_31575</name>
</gene>
<evidence type="ECO:0000256" key="3">
    <source>
        <dbReference type="ARBA" id="ARBA00010136"/>
    </source>
</evidence>
<proteinExistence type="inferred from homology"/>
<feature type="domain" description="Peptidase M1 membrane alanine aminopeptidase" evidence="14">
    <location>
        <begin position="316"/>
        <end position="515"/>
    </location>
</feature>
<evidence type="ECO:0000256" key="4">
    <source>
        <dbReference type="ARBA" id="ARBA00012564"/>
    </source>
</evidence>
<evidence type="ECO:0000256" key="7">
    <source>
        <dbReference type="ARBA" id="ARBA00022723"/>
    </source>
</evidence>
<dbReference type="PANTHER" id="PTHR11533">
    <property type="entry name" value="PROTEASE M1 ZINC METALLOPROTEASE"/>
    <property type="match status" value="1"/>
</dbReference>
<evidence type="ECO:0000256" key="12">
    <source>
        <dbReference type="ARBA" id="ARBA00031533"/>
    </source>
</evidence>
<organism evidence="15 16">
    <name type="scientific">Streptomyces chrestomyceticus</name>
    <dbReference type="NCBI Taxonomy" id="68185"/>
    <lineage>
        <taxon>Bacteria</taxon>
        <taxon>Bacillati</taxon>
        <taxon>Actinomycetota</taxon>
        <taxon>Actinomycetes</taxon>
        <taxon>Kitasatosporales</taxon>
        <taxon>Streptomycetaceae</taxon>
        <taxon>Streptomyces</taxon>
    </lineage>
</organism>
<evidence type="ECO:0000313" key="15">
    <source>
        <dbReference type="EMBL" id="MEF3117717.1"/>
    </source>
</evidence>
<evidence type="ECO:0000259" key="14">
    <source>
        <dbReference type="Pfam" id="PF01433"/>
    </source>
</evidence>
<dbReference type="CDD" id="cd09603">
    <property type="entry name" value="M1_APN_like"/>
    <property type="match status" value="1"/>
</dbReference>
<accession>A0ABU7X1U1</accession>
<feature type="compositionally biased region" description="Basic and acidic residues" evidence="13">
    <location>
        <begin position="239"/>
        <end position="251"/>
    </location>
</feature>
<keyword evidence="15" id="KW-0031">Aminopeptidase</keyword>
<keyword evidence="6" id="KW-0645">Protease</keyword>
<comment type="catalytic activity">
    <reaction evidence="1">
        <text>Release of an N-terminal amino acid, Xaa-|-Yaa- from a peptide, amide or arylamide. Xaa is preferably Ala, but may be most amino acids including Pro (slow action). When a terminal hydrophobic residue is followed by a prolyl residue, the two may be released as an intact Xaa-Pro dipeptide.</text>
        <dbReference type="EC" id="3.4.11.2"/>
    </reaction>
</comment>
<dbReference type="SUPFAM" id="SSF63737">
    <property type="entry name" value="Leukotriene A4 hydrolase N-terminal domain"/>
    <property type="match status" value="1"/>
</dbReference>
<dbReference type="EC" id="3.4.11.2" evidence="4"/>
<dbReference type="Pfam" id="PF01433">
    <property type="entry name" value="Peptidase_M1"/>
    <property type="match status" value="1"/>
</dbReference>
<comment type="caution">
    <text evidence="15">The sequence shown here is derived from an EMBL/GenBank/DDBJ whole genome shotgun (WGS) entry which is preliminary data.</text>
</comment>
<dbReference type="PRINTS" id="PR00756">
    <property type="entry name" value="ALADIPTASE"/>
</dbReference>
<dbReference type="Gene3D" id="2.60.40.1730">
    <property type="entry name" value="tricorn interacting facor f3 domain"/>
    <property type="match status" value="1"/>
</dbReference>
<evidence type="ECO:0000256" key="10">
    <source>
        <dbReference type="ARBA" id="ARBA00023049"/>
    </source>
</evidence>
<evidence type="ECO:0000256" key="6">
    <source>
        <dbReference type="ARBA" id="ARBA00022670"/>
    </source>
</evidence>
<evidence type="ECO:0000256" key="5">
    <source>
        <dbReference type="ARBA" id="ARBA00015611"/>
    </source>
</evidence>
<evidence type="ECO:0000256" key="9">
    <source>
        <dbReference type="ARBA" id="ARBA00022833"/>
    </source>
</evidence>
<comment type="similarity">
    <text evidence="3">Belongs to the peptidase M1 family.</text>
</comment>
<dbReference type="InterPro" id="IPR001930">
    <property type="entry name" value="Peptidase_M1"/>
</dbReference>
<dbReference type="Gene3D" id="1.10.390.10">
    <property type="entry name" value="Neutral Protease Domain 2"/>
    <property type="match status" value="1"/>
</dbReference>
<dbReference type="EMBL" id="JAVFKM010000021">
    <property type="protein sequence ID" value="MEF3117717.1"/>
    <property type="molecule type" value="Genomic_DNA"/>
</dbReference>
<dbReference type="InterPro" id="IPR014782">
    <property type="entry name" value="Peptidase_M1_dom"/>
</dbReference>
<keyword evidence="9" id="KW-0862">Zinc</keyword>
<keyword evidence="10" id="KW-0482">Metalloprotease</keyword>
<keyword evidence="8 15" id="KW-0378">Hydrolase</keyword>
<feature type="region of interest" description="Disordered" evidence="13">
    <location>
        <begin position="226"/>
        <end position="251"/>
    </location>
</feature>
<reference evidence="15 16" key="1">
    <citation type="submission" date="2023-08" db="EMBL/GenBank/DDBJ databases">
        <authorList>
            <person name="Sharma P."/>
            <person name="Verma V."/>
            <person name="Mohan M.K."/>
            <person name="Dubey A.K."/>
        </authorList>
    </citation>
    <scope>NUCLEOTIDE SEQUENCE [LARGE SCALE GENOMIC DNA]</scope>
    <source>
        <strain evidence="15 16">ADP4</strain>
    </source>
</reference>
<dbReference type="InterPro" id="IPR042097">
    <property type="entry name" value="Aminopeptidase_N-like_N_sf"/>
</dbReference>
<protein>
    <recommendedName>
        <fullName evidence="5">Aminopeptidase N</fullName>
        <ecNumber evidence="4">3.4.11.2</ecNumber>
    </recommendedName>
    <alternativeName>
        <fullName evidence="11">Alanine aminopeptidase</fullName>
    </alternativeName>
    <alternativeName>
        <fullName evidence="12">Lysyl aminopeptidase</fullName>
    </alternativeName>
</protein>
<feature type="region of interest" description="Disordered" evidence="13">
    <location>
        <begin position="1"/>
        <end position="36"/>
    </location>
</feature>
<dbReference type="GO" id="GO:0004177">
    <property type="term" value="F:aminopeptidase activity"/>
    <property type="evidence" value="ECO:0007669"/>
    <property type="project" value="UniProtKB-KW"/>
</dbReference>
<evidence type="ECO:0000256" key="11">
    <source>
        <dbReference type="ARBA" id="ARBA00029811"/>
    </source>
</evidence>
<dbReference type="InterPro" id="IPR050344">
    <property type="entry name" value="Peptidase_M1_aminopeptidases"/>
</dbReference>
<dbReference type="SUPFAM" id="SSF55486">
    <property type="entry name" value="Metalloproteases ('zincins'), catalytic domain"/>
    <property type="match status" value="1"/>
</dbReference>